<keyword evidence="2" id="KW-1185">Reference proteome</keyword>
<evidence type="ECO:0000313" key="1">
    <source>
        <dbReference type="EMBL" id="TFK58242.1"/>
    </source>
</evidence>
<dbReference type="Proteomes" id="UP000308600">
    <property type="component" value="Unassembled WGS sequence"/>
</dbReference>
<organism evidence="1 2">
    <name type="scientific">Pluteus cervinus</name>
    <dbReference type="NCBI Taxonomy" id="181527"/>
    <lineage>
        <taxon>Eukaryota</taxon>
        <taxon>Fungi</taxon>
        <taxon>Dikarya</taxon>
        <taxon>Basidiomycota</taxon>
        <taxon>Agaricomycotina</taxon>
        <taxon>Agaricomycetes</taxon>
        <taxon>Agaricomycetidae</taxon>
        <taxon>Agaricales</taxon>
        <taxon>Pluteineae</taxon>
        <taxon>Pluteaceae</taxon>
        <taxon>Pluteus</taxon>
    </lineage>
</organism>
<sequence length="217" mass="21995">MLLPSASVLSTAIPFSNAVVVTLNGVPAPSNTVIGAQESLVDISAVGINADGATTYIIEWVDFGATNLPNPSADASLVPAGSFFFTGTLVEGASSLILNRPIMEFVACPSPVPGCLQNNKQVSITCTFDSDGNGSCVQVQEDLGSGPPGPFTTTSWTGPVVPSITATVNSPPPHQAGSTGPTPQQTGSTSASSNLRAGRSGWMLCSLGLAVSLAHFF</sequence>
<protein>
    <submittedName>
        <fullName evidence="1">Uncharacterized protein</fullName>
    </submittedName>
</protein>
<proteinExistence type="predicted"/>
<gene>
    <name evidence="1" type="ORF">BDN72DRAFT_906931</name>
</gene>
<reference evidence="1 2" key="1">
    <citation type="journal article" date="2019" name="Nat. Ecol. Evol.">
        <title>Megaphylogeny resolves global patterns of mushroom evolution.</title>
        <authorList>
            <person name="Varga T."/>
            <person name="Krizsan K."/>
            <person name="Foldi C."/>
            <person name="Dima B."/>
            <person name="Sanchez-Garcia M."/>
            <person name="Sanchez-Ramirez S."/>
            <person name="Szollosi G.J."/>
            <person name="Szarkandi J.G."/>
            <person name="Papp V."/>
            <person name="Albert L."/>
            <person name="Andreopoulos W."/>
            <person name="Angelini C."/>
            <person name="Antonin V."/>
            <person name="Barry K.W."/>
            <person name="Bougher N.L."/>
            <person name="Buchanan P."/>
            <person name="Buyck B."/>
            <person name="Bense V."/>
            <person name="Catcheside P."/>
            <person name="Chovatia M."/>
            <person name="Cooper J."/>
            <person name="Damon W."/>
            <person name="Desjardin D."/>
            <person name="Finy P."/>
            <person name="Geml J."/>
            <person name="Haridas S."/>
            <person name="Hughes K."/>
            <person name="Justo A."/>
            <person name="Karasinski D."/>
            <person name="Kautmanova I."/>
            <person name="Kiss B."/>
            <person name="Kocsube S."/>
            <person name="Kotiranta H."/>
            <person name="LaButti K.M."/>
            <person name="Lechner B.E."/>
            <person name="Liimatainen K."/>
            <person name="Lipzen A."/>
            <person name="Lukacs Z."/>
            <person name="Mihaltcheva S."/>
            <person name="Morgado L.N."/>
            <person name="Niskanen T."/>
            <person name="Noordeloos M.E."/>
            <person name="Ohm R.A."/>
            <person name="Ortiz-Santana B."/>
            <person name="Ovrebo C."/>
            <person name="Racz N."/>
            <person name="Riley R."/>
            <person name="Savchenko A."/>
            <person name="Shiryaev A."/>
            <person name="Soop K."/>
            <person name="Spirin V."/>
            <person name="Szebenyi C."/>
            <person name="Tomsovsky M."/>
            <person name="Tulloss R.E."/>
            <person name="Uehling J."/>
            <person name="Grigoriev I.V."/>
            <person name="Vagvolgyi C."/>
            <person name="Papp T."/>
            <person name="Martin F.M."/>
            <person name="Miettinen O."/>
            <person name="Hibbett D.S."/>
            <person name="Nagy L.G."/>
        </authorList>
    </citation>
    <scope>NUCLEOTIDE SEQUENCE [LARGE SCALE GENOMIC DNA]</scope>
    <source>
        <strain evidence="1 2">NL-1719</strain>
    </source>
</reference>
<evidence type="ECO:0000313" key="2">
    <source>
        <dbReference type="Proteomes" id="UP000308600"/>
    </source>
</evidence>
<accession>A0ACD2ZY33</accession>
<dbReference type="EMBL" id="ML209516">
    <property type="protein sequence ID" value="TFK58242.1"/>
    <property type="molecule type" value="Genomic_DNA"/>
</dbReference>
<name>A0ACD2ZY33_9AGAR</name>